<dbReference type="SUPFAM" id="SSF48371">
    <property type="entry name" value="ARM repeat"/>
    <property type="match status" value="2"/>
</dbReference>
<proteinExistence type="predicted"/>
<name>X6NH85_RETFI</name>
<evidence type="ECO:0000259" key="2">
    <source>
        <dbReference type="Pfam" id="PF12830"/>
    </source>
</evidence>
<keyword evidence="4" id="KW-1185">Reference proteome</keyword>
<dbReference type="InterPro" id="IPR016024">
    <property type="entry name" value="ARM-type_fold"/>
</dbReference>
<gene>
    <name evidence="3" type="ORF">RFI_11876</name>
</gene>
<feature type="compositionally biased region" description="Basic residues" evidence="1">
    <location>
        <begin position="916"/>
        <end position="934"/>
    </location>
</feature>
<dbReference type="InterPro" id="IPR024986">
    <property type="entry name" value="Nipped-B_C"/>
</dbReference>
<protein>
    <recommendedName>
        <fullName evidence="2">Sister chromatid cohesion C-terminal domain-containing protein</fullName>
    </recommendedName>
</protein>
<dbReference type="OrthoDB" id="418242at2759"/>
<dbReference type="EMBL" id="ASPP01008665">
    <property type="protein sequence ID" value="ETO25258.1"/>
    <property type="molecule type" value="Genomic_DNA"/>
</dbReference>
<sequence>MTDSNERIVALVTQTFKKMWFGGCLNNVDDKIEEREFLGIRHILSNRVKRVDESSIKEYSLEFKGLVQRIIDSVNGIDDKSRSRLVEVISTMIQFINGQSGPNPTNEHQRIYAICEDMCDVVISKLVNAQSNETNTHSCVSTLYLFSRVHPLLLKKYFEQICMFLQVPCFDSAQSNVGPHNNVTIEIVKIICNLLPHVELPASPTLVQHLQSSLRSIMWRFPLKNLRNDTCDGTALLEACIECFCNVIQYLSKDHRLFHTNLCNLFEVLYCRLNNEVWENCKAIPNDSLVLRSLISLCLFAKHFDVMKQIPQFAFKRNLITEIENNDVNENNNTIKSSITKQSQIQKIAEKGMNSALVQLSPNAKLIFAFPHQSKFKVTGIFLNIIVLFFRLFLRNVFEMLLRFIYWKNTSIPCASVIGLCHFYSRYYPMFINNPRSLEAFRHCLQHQENVTLQFFTLHSLHTFLVEHNQNELTLQNNMTQPSRSNEQFGKSKTKHRKEDQSNSEEEKTDEKNDEDSPQNKTIDCDDYVDGDDKNKTKILDNKDIQFKSNFDFASEAYSAELITAMNQLSPLVTNLTFSVHSNIRSESVWVIYDLVVQSLVSPVDLVPSVFALMFDLERINIREQCGYILTKLVHKHPTLFRTCVLDGIVKAFLLYENVFHVSLVEKTIVADCDSGYVLFYIQTETKEIAKVIQEGMGRLFKLFEVLPRHKGVVSEFVGELTQYFDLERLYDTFGPNIKRRLSLLPTIGDENDALKKRCLIKLQCVEFLTFLSHILCSLNFDNDLENQPHAICSSVSAFVNNTFTAVSTELKSLLQGQDTSTTTWVCCCSDALILIVAIQFQEFFQKLHGVTEETLKKFKEQRGGNTKRKRGNTDNNALPQPQHGNTKKVENGEVESSQPIFKISLKVGEPDNKAQKRSNKQKQKKRNTISKRL</sequence>
<organism evidence="3 4">
    <name type="scientific">Reticulomyxa filosa</name>
    <dbReference type="NCBI Taxonomy" id="46433"/>
    <lineage>
        <taxon>Eukaryota</taxon>
        <taxon>Sar</taxon>
        <taxon>Rhizaria</taxon>
        <taxon>Retaria</taxon>
        <taxon>Foraminifera</taxon>
        <taxon>Monothalamids</taxon>
        <taxon>Reticulomyxidae</taxon>
        <taxon>Reticulomyxa</taxon>
    </lineage>
</organism>
<comment type="caution">
    <text evidence="3">The sequence shown here is derived from an EMBL/GenBank/DDBJ whole genome shotgun (WGS) entry which is preliminary data.</text>
</comment>
<feature type="domain" description="Sister chromatid cohesion C-terminal" evidence="2">
    <location>
        <begin position="573"/>
        <end position="783"/>
    </location>
</feature>
<evidence type="ECO:0000313" key="4">
    <source>
        <dbReference type="Proteomes" id="UP000023152"/>
    </source>
</evidence>
<dbReference type="Proteomes" id="UP000023152">
    <property type="component" value="Unassembled WGS sequence"/>
</dbReference>
<dbReference type="AlphaFoldDB" id="X6NH85"/>
<feature type="region of interest" description="Disordered" evidence="1">
    <location>
        <begin position="860"/>
        <end position="934"/>
    </location>
</feature>
<evidence type="ECO:0000256" key="1">
    <source>
        <dbReference type="SAM" id="MobiDB-lite"/>
    </source>
</evidence>
<feature type="compositionally biased region" description="Polar residues" evidence="1">
    <location>
        <begin position="874"/>
        <end position="885"/>
    </location>
</feature>
<feature type="region of interest" description="Disordered" evidence="1">
    <location>
        <begin position="475"/>
        <end position="528"/>
    </location>
</feature>
<accession>X6NH85</accession>
<feature type="compositionally biased region" description="Polar residues" evidence="1">
    <location>
        <begin position="475"/>
        <end position="491"/>
    </location>
</feature>
<evidence type="ECO:0000313" key="3">
    <source>
        <dbReference type="EMBL" id="ETO25258.1"/>
    </source>
</evidence>
<dbReference type="Pfam" id="PF12830">
    <property type="entry name" value="Nipped-B_C"/>
    <property type="match status" value="1"/>
</dbReference>
<reference evidence="3 4" key="1">
    <citation type="journal article" date="2013" name="Curr. Biol.">
        <title>The Genome of the Foraminiferan Reticulomyxa filosa.</title>
        <authorList>
            <person name="Glockner G."/>
            <person name="Hulsmann N."/>
            <person name="Schleicher M."/>
            <person name="Noegel A.A."/>
            <person name="Eichinger L."/>
            <person name="Gallinger C."/>
            <person name="Pawlowski J."/>
            <person name="Sierra R."/>
            <person name="Euteneuer U."/>
            <person name="Pillet L."/>
            <person name="Moustafa A."/>
            <person name="Platzer M."/>
            <person name="Groth M."/>
            <person name="Szafranski K."/>
            <person name="Schliwa M."/>
        </authorList>
    </citation>
    <scope>NUCLEOTIDE SEQUENCE [LARGE SCALE GENOMIC DNA]</scope>
</reference>
<feature type="compositionally biased region" description="Basic and acidic residues" evidence="1">
    <location>
        <begin position="497"/>
        <end position="511"/>
    </location>
</feature>